<keyword evidence="4" id="KW-0547">Nucleotide-binding</keyword>
<evidence type="ECO:0000313" key="11">
    <source>
        <dbReference type="Proteomes" id="UP000663970"/>
    </source>
</evidence>
<reference evidence="10 11" key="1">
    <citation type="submission" date="2020-12" db="EMBL/GenBank/DDBJ databases">
        <title>Oil enriched cultivation method for isolating marine PHA-producing bacteria.</title>
        <authorList>
            <person name="Zheng W."/>
            <person name="Yu S."/>
            <person name="Huang Y."/>
        </authorList>
    </citation>
    <scope>NUCLEOTIDE SEQUENCE [LARGE SCALE GENOMIC DNA]</scope>
    <source>
        <strain evidence="10 11">SY-2-6</strain>
    </source>
</reference>
<organism evidence="10 11">
    <name type="scientific">Halobacillus kuroshimensis</name>
    <dbReference type="NCBI Taxonomy" id="302481"/>
    <lineage>
        <taxon>Bacteria</taxon>
        <taxon>Bacillati</taxon>
        <taxon>Bacillota</taxon>
        <taxon>Bacilli</taxon>
        <taxon>Bacillales</taxon>
        <taxon>Bacillaceae</taxon>
        <taxon>Halobacillus</taxon>
    </lineage>
</organism>
<evidence type="ECO:0000256" key="2">
    <source>
        <dbReference type="ARBA" id="ARBA00022475"/>
    </source>
</evidence>
<evidence type="ECO:0000256" key="3">
    <source>
        <dbReference type="ARBA" id="ARBA00022496"/>
    </source>
</evidence>
<dbReference type="PROSITE" id="PS50893">
    <property type="entry name" value="ABC_TRANSPORTER_2"/>
    <property type="match status" value="1"/>
</dbReference>
<dbReference type="GO" id="GO:0005524">
    <property type="term" value="F:ATP binding"/>
    <property type="evidence" value="ECO:0007669"/>
    <property type="project" value="UniProtKB-KW"/>
</dbReference>
<keyword evidence="8" id="KW-0472">Membrane</keyword>
<dbReference type="PANTHER" id="PTHR42781:SF4">
    <property type="entry name" value="SPERMIDINE_PUTRESCINE IMPORT ATP-BINDING PROTEIN POTA"/>
    <property type="match status" value="1"/>
</dbReference>
<dbReference type="Pfam" id="PF00005">
    <property type="entry name" value="ABC_tran"/>
    <property type="match status" value="1"/>
</dbReference>
<proteinExistence type="predicted"/>
<dbReference type="InterPro" id="IPR050093">
    <property type="entry name" value="ABC_SmlMolc_Importer"/>
</dbReference>
<keyword evidence="3" id="KW-0410">Iron transport</keyword>
<dbReference type="Gene3D" id="3.40.50.300">
    <property type="entry name" value="P-loop containing nucleotide triphosphate hydrolases"/>
    <property type="match status" value="1"/>
</dbReference>
<protein>
    <submittedName>
        <fullName evidence="10">ABC transporter ATP-binding protein</fullName>
    </submittedName>
</protein>
<evidence type="ECO:0000256" key="7">
    <source>
        <dbReference type="ARBA" id="ARBA00023065"/>
    </source>
</evidence>
<keyword evidence="2" id="KW-1003">Cell membrane</keyword>
<evidence type="ECO:0000256" key="5">
    <source>
        <dbReference type="ARBA" id="ARBA00022840"/>
    </source>
</evidence>
<evidence type="ECO:0000259" key="9">
    <source>
        <dbReference type="PROSITE" id="PS50893"/>
    </source>
</evidence>
<sequence length="323" mass="36105">MSPTTLEVKQLKKSFQEDLILNGLSFQLKKGEILSVVGPSGSGKTTLLRVLAGLETPTHGSLWMNGKDITATKANRRDISLVFQQPLLFPHMTVEENIVYGAKVSKKYNKQKVERLLEAIGMSRYRNHFPAEISGGQQQRTALARAMATEPEVILFDEPFSSLDPSLRQDLRYWVRDFLVEQKTTALFVTHDMEEAMIMGDQIAVFQDGAFQQIGEASVLHHHPANQKVASFMGGHLILNENEFVPLGDIQLSPGHGDGEVRTFQGRMEHLTYQHGHPVAHINVPALGSRVALPVQQVTTDTEEVSLHIPTSRIQQFEVNQHE</sequence>
<keyword evidence="7" id="KW-0406">Ion transport</keyword>
<evidence type="ECO:0000256" key="1">
    <source>
        <dbReference type="ARBA" id="ARBA00022448"/>
    </source>
</evidence>
<evidence type="ECO:0000313" key="10">
    <source>
        <dbReference type="EMBL" id="MBN8237074.1"/>
    </source>
</evidence>
<gene>
    <name evidence="10" type="ORF">JF544_17590</name>
</gene>
<name>A0ABS3E0F1_9BACI</name>
<dbReference type="Proteomes" id="UP000663970">
    <property type="component" value="Unassembled WGS sequence"/>
</dbReference>
<comment type="caution">
    <text evidence="10">The sequence shown here is derived from an EMBL/GenBank/DDBJ whole genome shotgun (WGS) entry which is preliminary data.</text>
</comment>
<dbReference type="PANTHER" id="PTHR42781">
    <property type="entry name" value="SPERMIDINE/PUTRESCINE IMPORT ATP-BINDING PROTEIN POTA"/>
    <property type="match status" value="1"/>
</dbReference>
<keyword evidence="5 10" id="KW-0067">ATP-binding</keyword>
<evidence type="ECO:0000256" key="6">
    <source>
        <dbReference type="ARBA" id="ARBA00023004"/>
    </source>
</evidence>
<evidence type="ECO:0000256" key="8">
    <source>
        <dbReference type="ARBA" id="ARBA00023136"/>
    </source>
</evidence>
<dbReference type="InterPro" id="IPR027417">
    <property type="entry name" value="P-loop_NTPase"/>
</dbReference>
<accession>A0ABS3E0F1</accession>
<dbReference type="SMART" id="SM00382">
    <property type="entry name" value="AAA"/>
    <property type="match status" value="1"/>
</dbReference>
<dbReference type="EMBL" id="JAEKJY010000006">
    <property type="protein sequence ID" value="MBN8237074.1"/>
    <property type="molecule type" value="Genomic_DNA"/>
</dbReference>
<dbReference type="RefSeq" id="WP_206935756.1">
    <property type="nucleotide sequence ID" value="NZ_JAEKJY010000006.1"/>
</dbReference>
<evidence type="ECO:0000256" key="4">
    <source>
        <dbReference type="ARBA" id="ARBA00022741"/>
    </source>
</evidence>
<dbReference type="InterPro" id="IPR003439">
    <property type="entry name" value="ABC_transporter-like_ATP-bd"/>
</dbReference>
<dbReference type="CDD" id="cd03259">
    <property type="entry name" value="ABC_Carb_Solutes_like"/>
    <property type="match status" value="1"/>
</dbReference>
<dbReference type="SUPFAM" id="SSF52540">
    <property type="entry name" value="P-loop containing nucleoside triphosphate hydrolases"/>
    <property type="match status" value="1"/>
</dbReference>
<dbReference type="InterPro" id="IPR015853">
    <property type="entry name" value="ABC_transpr_FbpC"/>
</dbReference>
<dbReference type="InterPro" id="IPR003593">
    <property type="entry name" value="AAA+_ATPase"/>
</dbReference>
<keyword evidence="6" id="KW-0408">Iron</keyword>
<feature type="domain" description="ABC transporter" evidence="9">
    <location>
        <begin position="6"/>
        <end position="233"/>
    </location>
</feature>
<keyword evidence="11" id="KW-1185">Reference proteome</keyword>
<keyword evidence="1" id="KW-0813">Transport</keyword>